<accession>A0A415DZF2</accession>
<evidence type="ECO:0000256" key="3">
    <source>
        <dbReference type="ARBA" id="ARBA00022106"/>
    </source>
</evidence>
<feature type="transmembrane region" description="Helical" evidence="10">
    <location>
        <begin position="296"/>
        <end position="316"/>
    </location>
</feature>
<evidence type="ECO:0000256" key="9">
    <source>
        <dbReference type="ARBA" id="ARBA00023251"/>
    </source>
</evidence>
<feature type="transmembrane region" description="Helical" evidence="10">
    <location>
        <begin position="247"/>
        <end position="275"/>
    </location>
</feature>
<dbReference type="CDD" id="cd13143">
    <property type="entry name" value="MATE_MepA_like"/>
    <property type="match status" value="1"/>
</dbReference>
<protein>
    <recommendedName>
        <fullName evidence="3">Multidrug export protein MepA</fullName>
    </recommendedName>
</protein>
<organism evidence="11 12">
    <name type="scientific">Emergencia timonensis</name>
    <dbReference type="NCBI Taxonomy" id="1776384"/>
    <lineage>
        <taxon>Bacteria</taxon>
        <taxon>Bacillati</taxon>
        <taxon>Bacillota</taxon>
        <taxon>Clostridia</taxon>
        <taxon>Peptostreptococcales</taxon>
        <taxon>Anaerovoracaceae</taxon>
        <taxon>Emergencia</taxon>
    </lineage>
</organism>
<dbReference type="Pfam" id="PF01554">
    <property type="entry name" value="MatE"/>
    <property type="match status" value="2"/>
</dbReference>
<dbReference type="PIRSF" id="PIRSF006603">
    <property type="entry name" value="DinF"/>
    <property type="match status" value="1"/>
</dbReference>
<keyword evidence="9" id="KW-0046">Antibiotic resistance</keyword>
<dbReference type="EMBL" id="QRMS01000004">
    <property type="protein sequence ID" value="RHJ86208.1"/>
    <property type="molecule type" value="Genomic_DNA"/>
</dbReference>
<dbReference type="Proteomes" id="UP000284841">
    <property type="component" value="Unassembled WGS sequence"/>
</dbReference>
<evidence type="ECO:0000256" key="6">
    <source>
        <dbReference type="ARBA" id="ARBA00022692"/>
    </source>
</evidence>
<reference evidence="11 12" key="1">
    <citation type="submission" date="2018-08" db="EMBL/GenBank/DDBJ databases">
        <title>A genome reference for cultivated species of the human gut microbiota.</title>
        <authorList>
            <person name="Zou Y."/>
            <person name="Xue W."/>
            <person name="Luo G."/>
        </authorList>
    </citation>
    <scope>NUCLEOTIDE SEQUENCE [LARGE SCALE GENOMIC DNA]</scope>
    <source>
        <strain evidence="11 12">AM07-24</strain>
    </source>
</reference>
<keyword evidence="5" id="KW-1003">Cell membrane</keyword>
<dbReference type="InterPro" id="IPR048279">
    <property type="entry name" value="MdtK-like"/>
</dbReference>
<feature type="transmembrane region" description="Helical" evidence="10">
    <location>
        <begin position="111"/>
        <end position="132"/>
    </location>
</feature>
<comment type="similarity">
    <text evidence="2">Belongs to the multi antimicrobial extrusion (MATE) (TC 2.A.66.1) family. MepA subfamily.</text>
</comment>
<dbReference type="STRING" id="1776384.GCA_900086585_01615"/>
<dbReference type="InterPro" id="IPR051327">
    <property type="entry name" value="MATE_MepA_subfamily"/>
</dbReference>
<keyword evidence="6 10" id="KW-0812">Transmembrane</keyword>
<keyword evidence="7 10" id="KW-1133">Transmembrane helix</keyword>
<keyword evidence="12" id="KW-1185">Reference proteome</keyword>
<feature type="transmembrane region" description="Helical" evidence="10">
    <location>
        <begin position="68"/>
        <end position="91"/>
    </location>
</feature>
<dbReference type="GO" id="GO:0046677">
    <property type="term" value="P:response to antibiotic"/>
    <property type="evidence" value="ECO:0007669"/>
    <property type="project" value="UniProtKB-KW"/>
</dbReference>
<dbReference type="InterPro" id="IPR002528">
    <property type="entry name" value="MATE_fam"/>
</dbReference>
<keyword evidence="8 10" id="KW-0472">Membrane</keyword>
<dbReference type="OrthoDB" id="9808954at2"/>
<sequence>MMICTSLYSIVDGFFVSNFVGKTPFAAVNLIMPIAMGVAAIGFMIGTGGSAIVSKTLGEGKPDKANEYFSLLIYTAIGISVTLSILGFIFIKPISVMLGASGELLENCIVYGRILFVSMPAFILMNIFQNFFIAAEKPSLSLKVSLLAGITNVILDFIFIVVLKWGIAGAAWATAAGEFLGGVIPMIYFLRKNDSLLQLTKTTFNGRILLKAFTNGSSEMVTNLSLSIVGVLYNFQLMRLAGEDGVAAYGIIMYVNFIFMAIFFGYSIGTGPIVAYQYGAGNHDELKNVFRKSIKLVISTGIVLTLLAEILNVPLIKIFASYDQDMFNMTSHGFRIYAIAFLVIGVNVWGSAFFTALNNGVVSAAISFLRTLIFQVTAILLLPAVFGIDGVWFAVVAAEMLALLVTTTFLIKNKDKYQYS</sequence>
<comment type="subcellular location">
    <subcellularLocation>
        <location evidence="1">Cell membrane</location>
        <topology evidence="1">Multi-pass membrane protein</topology>
    </subcellularLocation>
</comment>
<dbReference type="GO" id="GO:0005886">
    <property type="term" value="C:plasma membrane"/>
    <property type="evidence" value="ECO:0007669"/>
    <property type="project" value="UniProtKB-SubCell"/>
</dbReference>
<evidence type="ECO:0000256" key="7">
    <source>
        <dbReference type="ARBA" id="ARBA00022989"/>
    </source>
</evidence>
<dbReference type="AlphaFoldDB" id="A0A415DZF2"/>
<evidence type="ECO:0000313" key="12">
    <source>
        <dbReference type="Proteomes" id="UP000284841"/>
    </source>
</evidence>
<feature type="transmembrane region" description="Helical" evidence="10">
    <location>
        <begin position="336"/>
        <end position="356"/>
    </location>
</feature>
<evidence type="ECO:0000256" key="4">
    <source>
        <dbReference type="ARBA" id="ARBA00022448"/>
    </source>
</evidence>
<dbReference type="GO" id="GO:0042910">
    <property type="term" value="F:xenobiotic transmembrane transporter activity"/>
    <property type="evidence" value="ECO:0007669"/>
    <property type="project" value="InterPro"/>
</dbReference>
<feature type="transmembrane region" description="Helical" evidence="10">
    <location>
        <begin position="368"/>
        <end position="386"/>
    </location>
</feature>
<feature type="transmembrane region" description="Helical" evidence="10">
    <location>
        <begin position="144"/>
        <end position="163"/>
    </location>
</feature>
<comment type="caution">
    <text evidence="11">The sequence shown here is derived from an EMBL/GenBank/DDBJ whole genome shotgun (WGS) entry which is preliminary data.</text>
</comment>
<evidence type="ECO:0000313" key="11">
    <source>
        <dbReference type="EMBL" id="RHJ86208.1"/>
    </source>
</evidence>
<evidence type="ECO:0000256" key="8">
    <source>
        <dbReference type="ARBA" id="ARBA00023136"/>
    </source>
</evidence>
<feature type="transmembrane region" description="Helical" evidence="10">
    <location>
        <begin position="392"/>
        <end position="411"/>
    </location>
</feature>
<dbReference type="PANTHER" id="PTHR43823">
    <property type="entry name" value="SPORULATION PROTEIN YKVU"/>
    <property type="match status" value="1"/>
</dbReference>
<dbReference type="PANTHER" id="PTHR43823:SF3">
    <property type="entry name" value="MULTIDRUG EXPORT PROTEIN MEPA"/>
    <property type="match status" value="1"/>
</dbReference>
<keyword evidence="4" id="KW-0813">Transport</keyword>
<evidence type="ECO:0000256" key="10">
    <source>
        <dbReference type="SAM" id="Phobius"/>
    </source>
</evidence>
<dbReference type="GO" id="GO:0015297">
    <property type="term" value="F:antiporter activity"/>
    <property type="evidence" value="ECO:0007669"/>
    <property type="project" value="InterPro"/>
</dbReference>
<feature type="transmembrane region" description="Helical" evidence="10">
    <location>
        <begin position="169"/>
        <end position="191"/>
    </location>
</feature>
<dbReference type="NCBIfam" id="TIGR00797">
    <property type="entry name" value="matE"/>
    <property type="match status" value="1"/>
</dbReference>
<evidence type="ECO:0000256" key="2">
    <source>
        <dbReference type="ARBA" id="ARBA00008417"/>
    </source>
</evidence>
<dbReference type="InterPro" id="IPR045070">
    <property type="entry name" value="MATE_MepA-like"/>
</dbReference>
<gene>
    <name evidence="11" type="ORF">DW099_14935</name>
</gene>
<feature type="transmembrane region" description="Helical" evidence="10">
    <location>
        <begin position="25"/>
        <end position="47"/>
    </location>
</feature>
<name>A0A415DZF2_9FIRM</name>
<evidence type="ECO:0000256" key="5">
    <source>
        <dbReference type="ARBA" id="ARBA00022475"/>
    </source>
</evidence>
<evidence type="ECO:0000256" key="1">
    <source>
        <dbReference type="ARBA" id="ARBA00004651"/>
    </source>
</evidence>
<proteinExistence type="inferred from homology"/>
<feature type="transmembrane region" description="Helical" evidence="10">
    <location>
        <begin position="212"/>
        <end position="235"/>
    </location>
</feature>